<reference evidence="2" key="1">
    <citation type="submission" date="2021-01" db="EMBL/GenBank/DDBJ databases">
        <title>Description of Breznakiella homolactica.</title>
        <authorList>
            <person name="Song Y."/>
            <person name="Brune A."/>
        </authorList>
    </citation>
    <scope>NUCLEOTIDE SEQUENCE</scope>
    <source>
        <strain evidence="2">RmG30</strain>
    </source>
</reference>
<dbReference type="EMBL" id="CP067089">
    <property type="protein sequence ID" value="QQO08893.1"/>
    <property type="molecule type" value="Genomic_DNA"/>
</dbReference>
<accession>A0A7T7XMC4</accession>
<protein>
    <recommendedName>
        <fullName evidence="4">Lipoprotein</fullName>
    </recommendedName>
</protein>
<keyword evidence="3" id="KW-1185">Reference proteome</keyword>
<organism evidence="2 3">
    <name type="scientific">Breznakiella homolactica</name>
    <dbReference type="NCBI Taxonomy" id="2798577"/>
    <lineage>
        <taxon>Bacteria</taxon>
        <taxon>Pseudomonadati</taxon>
        <taxon>Spirochaetota</taxon>
        <taxon>Spirochaetia</taxon>
        <taxon>Spirochaetales</taxon>
        <taxon>Breznakiellaceae</taxon>
        <taxon>Breznakiella</taxon>
    </lineage>
</organism>
<feature type="chain" id="PRO_5030589824" description="Lipoprotein" evidence="1">
    <location>
        <begin position="22"/>
        <end position="211"/>
    </location>
</feature>
<evidence type="ECO:0008006" key="4">
    <source>
        <dbReference type="Google" id="ProtNLM"/>
    </source>
</evidence>
<dbReference type="KEGG" id="bhc:JFL75_18480"/>
<feature type="signal peptide" evidence="1">
    <location>
        <begin position="1"/>
        <end position="21"/>
    </location>
</feature>
<evidence type="ECO:0000313" key="3">
    <source>
        <dbReference type="Proteomes" id="UP000595917"/>
    </source>
</evidence>
<proteinExistence type="predicted"/>
<dbReference type="RefSeq" id="WP_215626199.1">
    <property type="nucleotide sequence ID" value="NZ_CP067089.2"/>
</dbReference>
<evidence type="ECO:0000256" key="1">
    <source>
        <dbReference type="SAM" id="SignalP"/>
    </source>
</evidence>
<keyword evidence="1" id="KW-0732">Signal</keyword>
<dbReference type="Proteomes" id="UP000595917">
    <property type="component" value="Chromosome"/>
</dbReference>
<gene>
    <name evidence="2" type="ORF">JFL75_18480</name>
</gene>
<name>A0A7T7XMC4_9SPIR</name>
<dbReference type="AlphaFoldDB" id="A0A7T7XMC4"/>
<sequence length="211" mass="21919">MAKTLAAIAVMALLLSCDQPAGSGEKEPASAGEGKSFSIINEPVVGPDGSLLSYLNETVTASVGGTVIAAGTISGGYFSISIPELDVFMLGTPPFPPSVAIDPGNALTGELSLYFSYDLGVYNMHKGIYSQSYGGLTGETVYVFSDTDCTMTGNYSGSGSTGTVSYTVNARLLSQWNSITIERVPQGTAGAQGTVTAKRDGSYKWHLNLQD</sequence>
<evidence type="ECO:0000313" key="2">
    <source>
        <dbReference type="EMBL" id="QQO08893.1"/>
    </source>
</evidence>
<dbReference type="PROSITE" id="PS51257">
    <property type="entry name" value="PROKAR_LIPOPROTEIN"/>
    <property type="match status" value="1"/>
</dbReference>